<protein>
    <recommendedName>
        <fullName evidence="4">Lipoprotein</fullName>
    </recommendedName>
</protein>
<evidence type="ECO:0000313" key="3">
    <source>
        <dbReference type="Proteomes" id="UP000256326"/>
    </source>
</evidence>
<accession>A0A3D9CS15</accession>
<dbReference type="EMBL" id="QNUG01000033">
    <property type="protein sequence ID" value="REC68585.1"/>
    <property type="molecule type" value="Genomic_DNA"/>
</dbReference>
<gene>
    <name evidence="2" type="ORF">DRF58_13690</name>
</gene>
<name>A0A3D9CS15_9FLAO</name>
<organism evidence="2 3">
    <name type="scientific">Epilithonimonas hispanica</name>
    <dbReference type="NCBI Taxonomy" id="358687"/>
    <lineage>
        <taxon>Bacteria</taxon>
        <taxon>Pseudomonadati</taxon>
        <taxon>Bacteroidota</taxon>
        <taxon>Flavobacteriia</taxon>
        <taxon>Flavobacteriales</taxon>
        <taxon>Weeksellaceae</taxon>
        <taxon>Chryseobacterium group</taxon>
        <taxon>Epilithonimonas</taxon>
    </lineage>
</organism>
<feature type="signal peptide" evidence="1">
    <location>
        <begin position="1"/>
        <end position="32"/>
    </location>
</feature>
<evidence type="ECO:0000313" key="2">
    <source>
        <dbReference type="EMBL" id="REC68585.1"/>
    </source>
</evidence>
<keyword evidence="3" id="KW-1185">Reference proteome</keyword>
<evidence type="ECO:0000256" key="1">
    <source>
        <dbReference type="SAM" id="SignalP"/>
    </source>
</evidence>
<evidence type="ECO:0008006" key="4">
    <source>
        <dbReference type="Google" id="ProtNLM"/>
    </source>
</evidence>
<comment type="caution">
    <text evidence="2">The sequence shown here is derived from an EMBL/GenBank/DDBJ whole genome shotgun (WGS) entry which is preliminary data.</text>
</comment>
<keyword evidence="1" id="KW-0732">Signal</keyword>
<proteinExistence type="predicted"/>
<sequence>MLRFFFNFNLKFKSMKKLIPFLSIFAFCFAHSQIKNNKNTSPKIQRDSTNKKTEIIKKDQSVFYKNVDSAKASKYKMLNKKPAEQYYELQQTKPQQYKIEKPKDSIQLKKK</sequence>
<reference evidence="2 3" key="1">
    <citation type="journal article" date="2006" name="Int. J. Syst. Evol. Microbiol.">
        <title>Chryseobacterium hispanicum sp. nov., isolated from the drinking water distribution system of Sevilla, Spain.</title>
        <authorList>
            <person name="Gallego V."/>
            <person name="Garcia M.T."/>
            <person name="Ventosa A."/>
        </authorList>
    </citation>
    <scope>NUCLEOTIDE SEQUENCE [LARGE SCALE GENOMIC DNA]</scope>
    <source>
        <strain evidence="2 3">KCTC 22104</strain>
    </source>
</reference>
<dbReference type="AlphaFoldDB" id="A0A3D9CS15"/>
<dbReference type="Proteomes" id="UP000256326">
    <property type="component" value="Unassembled WGS sequence"/>
</dbReference>
<feature type="chain" id="PRO_5017562017" description="Lipoprotein" evidence="1">
    <location>
        <begin position="33"/>
        <end position="111"/>
    </location>
</feature>